<gene>
    <name evidence="5" type="ORF">BCF53_10134</name>
</gene>
<evidence type="ECO:0000256" key="3">
    <source>
        <dbReference type="ARBA" id="ARBA00022839"/>
    </source>
</evidence>
<organism evidence="5 6">
    <name type="scientific">Reinekea marinisedimentorum</name>
    <dbReference type="NCBI Taxonomy" id="230495"/>
    <lineage>
        <taxon>Bacteria</taxon>
        <taxon>Pseudomonadati</taxon>
        <taxon>Pseudomonadota</taxon>
        <taxon>Gammaproteobacteria</taxon>
        <taxon>Oceanospirillales</taxon>
        <taxon>Saccharospirillaceae</taxon>
        <taxon>Reinekea</taxon>
    </lineage>
</organism>
<proteinExistence type="predicted"/>
<dbReference type="GO" id="GO:0003676">
    <property type="term" value="F:nucleic acid binding"/>
    <property type="evidence" value="ECO:0007669"/>
    <property type="project" value="InterPro"/>
</dbReference>
<dbReference type="Proteomes" id="UP000295793">
    <property type="component" value="Unassembled WGS sequence"/>
</dbReference>
<reference evidence="5 6" key="1">
    <citation type="submission" date="2019-03" db="EMBL/GenBank/DDBJ databases">
        <title>Genomic Encyclopedia of Archaeal and Bacterial Type Strains, Phase II (KMG-II): from individual species to whole genera.</title>
        <authorList>
            <person name="Goeker M."/>
        </authorList>
    </citation>
    <scope>NUCLEOTIDE SEQUENCE [LARGE SCALE GENOMIC DNA]</scope>
    <source>
        <strain evidence="5 6">DSM 15388</strain>
    </source>
</reference>
<dbReference type="GO" id="GO:0008408">
    <property type="term" value="F:3'-5' exonuclease activity"/>
    <property type="evidence" value="ECO:0007669"/>
    <property type="project" value="TreeGrafter"/>
</dbReference>
<dbReference type="CDD" id="cd06127">
    <property type="entry name" value="DEDDh"/>
    <property type="match status" value="1"/>
</dbReference>
<dbReference type="GO" id="GO:0006259">
    <property type="term" value="P:DNA metabolic process"/>
    <property type="evidence" value="ECO:0007669"/>
    <property type="project" value="UniProtKB-ARBA"/>
</dbReference>
<dbReference type="EMBL" id="SLZR01000001">
    <property type="protein sequence ID" value="TCS43692.1"/>
    <property type="molecule type" value="Genomic_DNA"/>
</dbReference>
<dbReference type="GO" id="GO:0005829">
    <property type="term" value="C:cytosol"/>
    <property type="evidence" value="ECO:0007669"/>
    <property type="project" value="TreeGrafter"/>
</dbReference>
<accession>A0A4R3IFF3</accession>
<evidence type="ECO:0000256" key="2">
    <source>
        <dbReference type="ARBA" id="ARBA00022801"/>
    </source>
</evidence>
<dbReference type="AlphaFoldDB" id="A0A4R3IFF3"/>
<keyword evidence="2" id="KW-0378">Hydrolase</keyword>
<dbReference type="InterPro" id="IPR012337">
    <property type="entry name" value="RNaseH-like_sf"/>
</dbReference>
<keyword evidence="1" id="KW-0540">Nuclease</keyword>
<name>A0A4R3IFF3_9GAMM</name>
<keyword evidence="6" id="KW-1185">Reference proteome</keyword>
<dbReference type="InterPro" id="IPR013520">
    <property type="entry name" value="Ribonucl_H"/>
</dbReference>
<dbReference type="InterPro" id="IPR036397">
    <property type="entry name" value="RNaseH_sf"/>
</dbReference>
<dbReference type="Gene3D" id="3.30.420.10">
    <property type="entry name" value="Ribonuclease H-like superfamily/Ribonuclease H"/>
    <property type="match status" value="1"/>
</dbReference>
<dbReference type="Pfam" id="PF00929">
    <property type="entry name" value="RNase_T"/>
    <property type="match status" value="1"/>
</dbReference>
<evidence type="ECO:0000259" key="4">
    <source>
        <dbReference type="SMART" id="SM00479"/>
    </source>
</evidence>
<dbReference type="PANTHER" id="PTHR30231">
    <property type="entry name" value="DNA POLYMERASE III SUBUNIT EPSILON"/>
    <property type="match status" value="1"/>
</dbReference>
<dbReference type="SUPFAM" id="SSF53098">
    <property type="entry name" value="Ribonuclease H-like"/>
    <property type="match status" value="1"/>
</dbReference>
<feature type="domain" description="Exonuclease" evidence="4">
    <location>
        <begin position="30"/>
        <end position="205"/>
    </location>
</feature>
<evidence type="ECO:0000256" key="1">
    <source>
        <dbReference type="ARBA" id="ARBA00022722"/>
    </source>
</evidence>
<sequence length="205" mass="23543">MRRKPWRSTICGAPVFSLFANKNRPFEQTRYLVIDMEMTGLDAEEDAIISAGTVMISEGRIQLGSAEHHYFSPTSIMAEDVAPTAHIHMITDQQREREGEPLQHWLADLSGRLLADAWVFHYAQVDMPFLKINARRFGIKLPRVRVCDTVVFELQKHDRTHLESYAQLNLGSCRKRYGLPQYRQHHALSDAIGTAELWLAQNKIN</sequence>
<evidence type="ECO:0000313" key="5">
    <source>
        <dbReference type="EMBL" id="TCS43692.1"/>
    </source>
</evidence>
<dbReference type="PANTHER" id="PTHR30231:SF4">
    <property type="entry name" value="PROTEIN NEN2"/>
    <property type="match status" value="1"/>
</dbReference>
<comment type="caution">
    <text evidence="5">The sequence shown here is derived from an EMBL/GenBank/DDBJ whole genome shotgun (WGS) entry which is preliminary data.</text>
</comment>
<dbReference type="SMART" id="SM00479">
    <property type="entry name" value="EXOIII"/>
    <property type="match status" value="1"/>
</dbReference>
<protein>
    <submittedName>
        <fullName evidence="5">DNA polymerase-3 subunit epsilon</fullName>
    </submittedName>
</protein>
<keyword evidence="3" id="KW-0269">Exonuclease</keyword>
<evidence type="ECO:0000313" key="6">
    <source>
        <dbReference type="Proteomes" id="UP000295793"/>
    </source>
</evidence>